<evidence type="ECO:0000313" key="6">
    <source>
        <dbReference type="EMBL" id="BAX79562.1"/>
    </source>
</evidence>
<comment type="subunit">
    <text evidence="3">Homodimer.</text>
</comment>
<organism evidence="6 7">
    <name type="scientific">Labilibaculum antarcticum</name>
    <dbReference type="NCBI Taxonomy" id="1717717"/>
    <lineage>
        <taxon>Bacteria</taxon>
        <taxon>Pseudomonadati</taxon>
        <taxon>Bacteroidota</taxon>
        <taxon>Bacteroidia</taxon>
        <taxon>Marinilabiliales</taxon>
        <taxon>Marinifilaceae</taxon>
        <taxon>Labilibaculum</taxon>
    </lineage>
</organism>
<dbReference type="PANTHER" id="PTHR21237:SF23">
    <property type="entry name" value="GRPE PROTEIN HOMOLOG, MITOCHONDRIAL"/>
    <property type="match status" value="1"/>
</dbReference>
<dbReference type="PANTHER" id="PTHR21237">
    <property type="entry name" value="GRPE PROTEIN"/>
    <property type="match status" value="1"/>
</dbReference>
<dbReference type="SUPFAM" id="SSF58014">
    <property type="entry name" value="Coiled-coil domain of nucleotide exchange factor GrpE"/>
    <property type="match status" value="1"/>
</dbReference>
<feature type="compositionally biased region" description="Basic and acidic residues" evidence="5">
    <location>
        <begin position="1"/>
        <end position="19"/>
    </location>
</feature>
<keyword evidence="2 3" id="KW-0143">Chaperone</keyword>
<gene>
    <name evidence="3" type="primary">grpE</name>
    <name evidence="6" type="ORF">ALGA_1176</name>
</gene>
<dbReference type="AlphaFoldDB" id="A0A1Y1CHS7"/>
<comment type="function">
    <text evidence="3">Participates actively in the response to hyperosmotic and heat shock by preventing the aggregation of stress-denatured proteins, in association with DnaK and GrpE. It is the nucleotide exchange factor for DnaK and may function as a thermosensor. Unfolded proteins bind initially to DnaJ; upon interaction with the DnaJ-bound protein, DnaK hydrolyzes its bound ATP, resulting in the formation of a stable complex. GrpE releases ADP from DnaK; ATP binding to DnaK triggers the release of the substrate protein, thus completing the reaction cycle. Several rounds of ATP-dependent interactions between DnaJ, DnaK and GrpE are required for fully efficient folding.</text>
</comment>
<comment type="subcellular location">
    <subcellularLocation>
        <location evidence="3">Cytoplasm</location>
    </subcellularLocation>
</comment>
<protein>
    <recommendedName>
        <fullName evidence="3">Protein GrpE</fullName>
    </recommendedName>
    <alternativeName>
        <fullName evidence="3">HSP-70 cofactor</fullName>
    </alternativeName>
</protein>
<dbReference type="InterPro" id="IPR013805">
    <property type="entry name" value="GrpE_CC"/>
</dbReference>
<name>A0A1Y1CHS7_9BACT</name>
<feature type="region of interest" description="Disordered" evidence="5">
    <location>
        <begin position="1"/>
        <end position="57"/>
    </location>
</feature>
<dbReference type="Proteomes" id="UP000218267">
    <property type="component" value="Chromosome"/>
</dbReference>
<dbReference type="GO" id="GO:0051087">
    <property type="term" value="F:protein-folding chaperone binding"/>
    <property type="evidence" value="ECO:0007669"/>
    <property type="project" value="InterPro"/>
</dbReference>
<dbReference type="KEGG" id="mbas:ALGA_1176"/>
<keyword evidence="7" id="KW-1185">Reference proteome</keyword>
<dbReference type="RefSeq" id="WP_096428459.1">
    <property type="nucleotide sequence ID" value="NZ_AP018042.1"/>
</dbReference>
<dbReference type="GO" id="GO:0000774">
    <property type="term" value="F:adenyl-nucleotide exchange factor activity"/>
    <property type="evidence" value="ECO:0007669"/>
    <property type="project" value="InterPro"/>
</dbReference>
<accession>A0A1Y1CHS7</accession>
<dbReference type="GO" id="GO:0006457">
    <property type="term" value="P:protein folding"/>
    <property type="evidence" value="ECO:0007669"/>
    <property type="project" value="InterPro"/>
</dbReference>
<evidence type="ECO:0000313" key="7">
    <source>
        <dbReference type="Proteomes" id="UP000218267"/>
    </source>
</evidence>
<dbReference type="Gene3D" id="3.90.20.20">
    <property type="match status" value="1"/>
</dbReference>
<reference evidence="6 7" key="1">
    <citation type="journal article" date="2018" name="Mar. Genomics">
        <title>Complete genome sequence of Marinifilaceae bacterium strain SPP2, isolated from the Antarctic marine sediment.</title>
        <authorList>
            <person name="Watanabe M."/>
            <person name="Kojima H."/>
            <person name="Fukui M."/>
        </authorList>
    </citation>
    <scope>NUCLEOTIDE SEQUENCE [LARGE SCALE GENOMIC DNA]</scope>
    <source>
        <strain evidence="6 7">SPP2</strain>
    </source>
</reference>
<dbReference type="GO" id="GO:0042803">
    <property type="term" value="F:protein homodimerization activity"/>
    <property type="evidence" value="ECO:0007669"/>
    <property type="project" value="InterPro"/>
</dbReference>
<evidence type="ECO:0000256" key="1">
    <source>
        <dbReference type="ARBA" id="ARBA00009054"/>
    </source>
</evidence>
<dbReference type="Gene3D" id="2.30.22.10">
    <property type="entry name" value="Head domain of nucleotide exchange factor GrpE"/>
    <property type="match status" value="1"/>
</dbReference>
<evidence type="ECO:0000256" key="3">
    <source>
        <dbReference type="HAMAP-Rule" id="MF_01151"/>
    </source>
</evidence>
<keyword evidence="3" id="KW-0346">Stress response</keyword>
<comment type="similarity">
    <text evidence="1 3 4">Belongs to the GrpE family.</text>
</comment>
<dbReference type="OrthoDB" id="9812586at2"/>
<dbReference type="Pfam" id="PF01025">
    <property type="entry name" value="GrpE"/>
    <property type="match status" value="1"/>
</dbReference>
<evidence type="ECO:0000256" key="4">
    <source>
        <dbReference type="RuleBase" id="RU004478"/>
    </source>
</evidence>
<dbReference type="GO" id="GO:0051082">
    <property type="term" value="F:unfolded protein binding"/>
    <property type="evidence" value="ECO:0007669"/>
    <property type="project" value="TreeGrafter"/>
</dbReference>
<dbReference type="InterPro" id="IPR009012">
    <property type="entry name" value="GrpE_head"/>
</dbReference>
<dbReference type="PRINTS" id="PR00773">
    <property type="entry name" value="GRPEPROTEIN"/>
</dbReference>
<evidence type="ECO:0000256" key="5">
    <source>
        <dbReference type="SAM" id="MobiDB-lite"/>
    </source>
</evidence>
<proteinExistence type="inferred from homology"/>
<dbReference type="InterPro" id="IPR000740">
    <property type="entry name" value="GrpE"/>
</dbReference>
<evidence type="ECO:0000256" key="2">
    <source>
        <dbReference type="ARBA" id="ARBA00023186"/>
    </source>
</evidence>
<reference evidence="7" key="2">
    <citation type="journal article" date="2020" name="Antonie Van Leeuwenhoek">
        <title>Labilibaculum antarcticum sp. nov., a novel facultative anaerobic, psychrotorelant bacterium isolated from marine sediment of Antarctica.</title>
        <authorList>
            <person name="Watanabe M."/>
            <person name="Kojima H."/>
            <person name="Fukui M."/>
        </authorList>
    </citation>
    <scope>NUCLEOTIDE SEQUENCE [LARGE SCALE GENOMIC DNA]</scope>
    <source>
        <strain evidence="7">SPP2</strain>
    </source>
</reference>
<dbReference type="SUPFAM" id="SSF51064">
    <property type="entry name" value="Head domain of nucleotide exchange factor GrpE"/>
    <property type="match status" value="1"/>
</dbReference>
<sequence>MTKDKNKSKKEKLEEKDIETTENQTVEETCKKEEPEANETADSEQNQKSPEEKEVDELEELGIKLQEMNDKYVRLSAEFDNYRKRTLKEKMELTKSAGEKILINVLPVMDNFERALQSIDATKDVDAIKEGVHLIYGNFKEFITQNGVKEIEAVNQAFDTDIHEAITKIPAPTKKMKGKVVDCVEKGYFLHDKVIRFAKVVVGE</sequence>
<dbReference type="HAMAP" id="MF_01151">
    <property type="entry name" value="GrpE"/>
    <property type="match status" value="1"/>
</dbReference>
<dbReference type="EMBL" id="AP018042">
    <property type="protein sequence ID" value="BAX79562.1"/>
    <property type="molecule type" value="Genomic_DNA"/>
</dbReference>
<keyword evidence="3" id="KW-0963">Cytoplasm</keyword>
<dbReference type="CDD" id="cd00446">
    <property type="entry name" value="GrpE"/>
    <property type="match status" value="1"/>
</dbReference>
<dbReference type="GO" id="GO:0005737">
    <property type="term" value="C:cytoplasm"/>
    <property type="evidence" value="ECO:0007669"/>
    <property type="project" value="UniProtKB-SubCell"/>
</dbReference>